<dbReference type="GO" id="GO:0006508">
    <property type="term" value="P:proteolysis"/>
    <property type="evidence" value="ECO:0007669"/>
    <property type="project" value="UniProtKB-KW"/>
</dbReference>
<dbReference type="SUPFAM" id="SSF52949">
    <property type="entry name" value="Macro domain-like"/>
    <property type="match status" value="1"/>
</dbReference>
<evidence type="ECO:0000256" key="7">
    <source>
        <dbReference type="ARBA" id="ARBA00023211"/>
    </source>
</evidence>
<dbReference type="Pfam" id="PF00883">
    <property type="entry name" value="Peptidase_M17"/>
    <property type="match status" value="2"/>
</dbReference>
<evidence type="ECO:0000256" key="6">
    <source>
        <dbReference type="ARBA" id="ARBA00022801"/>
    </source>
</evidence>
<comment type="catalytic activity">
    <reaction evidence="2 8">
        <text>Release of an N-terminal amino acid, preferentially leucine, but not glutamic or aspartic acids.</text>
        <dbReference type="EC" id="3.4.11.10"/>
    </reaction>
</comment>
<keyword evidence="7 8" id="KW-0464">Manganese</keyword>
<feature type="active site" evidence="8">
    <location>
        <position position="400"/>
    </location>
</feature>
<feature type="binding site" evidence="8">
    <location>
        <position position="319"/>
    </location>
    <ligand>
        <name>Mn(2+)</name>
        <dbReference type="ChEBI" id="CHEBI:29035"/>
        <label>2</label>
    </ligand>
</feature>
<dbReference type="EC" id="3.4.11.10" evidence="8"/>
<dbReference type="InterPro" id="IPR008283">
    <property type="entry name" value="Peptidase_M17_N"/>
</dbReference>
<sequence length="556" mass="57621">MSNSKDVAQEAAKSSRASISEFSVKRFVSPGGIAREGADCLVVGVFSDGPQSEAVRALDRATRGVIGRHLARGDLPAEPGATLMLHNLMGISAPRALLVSLGAGAPLSERLLGTVVTAAWKCVCRASITQVVWALVPTGVWPAGDADIVRRTVIALRSLAYRFDGYACISPPAPPAPARIIFALTDGVAAAAIDAVREGVAIADGMALARDLGNAAANVCTPAYLADRAKALRLLPNVDVQILSHSEMARLGMGGILAVARGSSQLPKFIVVHYRGKPISPPTRKRKRAGDGDAATAADDIVGESTRPVVLIGKGVTFDSGGISLKPGEAMDEMKFDMCGAAAVLGALHSAATLALPIDVIALVPAAENMPSGTAYKPGDVVTTLSGKTVEVLNTDAEGRLLLCDALTYAERFQPSAVVDVATLTGACVMTLGHHRSGLFSSNDVLAQALEKAGDATGDVVWRLPLDAPYDEMLKSSVADMTNLGGRLAGAITAACFLGRFATGFPWAHLDVAGTASKGGPEKGATGRPVPLLVAFLLSRCGDSLTPEPDRRSRRR</sequence>
<name>A0A5E5BRD9_9BURK</name>
<dbReference type="OrthoDB" id="9809354at2"/>
<dbReference type="Pfam" id="PF02789">
    <property type="entry name" value="Peptidase_M17_N"/>
    <property type="match status" value="1"/>
</dbReference>
<dbReference type="InterPro" id="IPR011356">
    <property type="entry name" value="Leucine_aapep/pepB"/>
</dbReference>
<dbReference type="GO" id="GO:0070006">
    <property type="term" value="F:metalloaminopeptidase activity"/>
    <property type="evidence" value="ECO:0007669"/>
    <property type="project" value="InterPro"/>
</dbReference>
<dbReference type="InterPro" id="IPR000819">
    <property type="entry name" value="Peptidase_M17_C"/>
</dbReference>
<comment type="similarity">
    <text evidence="3 8">Belongs to the peptidase M17 family.</text>
</comment>
<keyword evidence="8" id="KW-0479">Metal-binding</keyword>
<evidence type="ECO:0000256" key="3">
    <source>
        <dbReference type="ARBA" id="ARBA00009528"/>
    </source>
</evidence>
<dbReference type="GO" id="GO:0005737">
    <property type="term" value="C:cytoplasm"/>
    <property type="evidence" value="ECO:0007669"/>
    <property type="project" value="UniProtKB-SubCell"/>
</dbReference>
<feature type="domain" description="Cytosol aminopeptidase" evidence="9">
    <location>
        <begin position="394"/>
        <end position="401"/>
    </location>
</feature>
<organism evidence="10 11">
    <name type="scientific">Pandoraea bronchicola</name>
    <dbReference type="NCBI Taxonomy" id="2508287"/>
    <lineage>
        <taxon>Bacteria</taxon>
        <taxon>Pseudomonadati</taxon>
        <taxon>Pseudomonadota</taxon>
        <taxon>Betaproteobacteria</taxon>
        <taxon>Burkholderiales</taxon>
        <taxon>Burkholderiaceae</taxon>
        <taxon>Pandoraea</taxon>
    </lineage>
</organism>
<evidence type="ECO:0000256" key="1">
    <source>
        <dbReference type="ARBA" id="ARBA00000135"/>
    </source>
</evidence>
<comment type="catalytic activity">
    <reaction evidence="1 8">
        <text>Release of an N-terminal amino acid, Xaa-|-Yaa-, in which Xaa is preferably Leu, but may be other amino acids including Pro although not Arg or Lys, and Yaa may be Pro. Amino acid amides and methyl esters are also readily hydrolyzed, but rates on arylamides are exceedingly low.</text>
        <dbReference type="EC" id="3.4.11.1"/>
    </reaction>
</comment>
<keyword evidence="6 8" id="KW-0378">Hydrolase</keyword>
<keyword evidence="8" id="KW-0963">Cytoplasm</keyword>
<dbReference type="CDD" id="cd00433">
    <property type="entry name" value="Peptidase_M17"/>
    <property type="match status" value="1"/>
</dbReference>
<keyword evidence="5 8" id="KW-0645">Protease</keyword>
<dbReference type="RefSeq" id="WP_150558184.1">
    <property type="nucleotide sequence ID" value="NZ_CABPST010000001.1"/>
</dbReference>
<dbReference type="GO" id="GO:0030145">
    <property type="term" value="F:manganese ion binding"/>
    <property type="evidence" value="ECO:0007669"/>
    <property type="project" value="UniProtKB-UniRule"/>
</dbReference>
<feature type="active site" evidence="8">
    <location>
        <position position="326"/>
    </location>
</feature>
<dbReference type="InterPro" id="IPR043472">
    <property type="entry name" value="Macro_dom-like"/>
</dbReference>
<evidence type="ECO:0000313" key="10">
    <source>
        <dbReference type="EMBL" id="VVE86860.1"/>
    </source>
</evidence>
<dbReference type="Proteomes" id="UP000382040">
    <property type="component" value="Unassembled WGS sequence"/>
</dbReference>
<feature type="binding site" evidence="8">
    <location>
        <position position="398"/>
    </location>
    <ligand>
        <name>Mn(2+)</name>
        <dbReference type="ChEBI" id="CHEBI:29035"/>
        <label>1</label>
    </ligand>
</feature>
<dbReference type="InterPro" id="IPR023042">
    <property type="entry name" value="Peptidase_M17_leu_NH2_pept"/>
</dbReference>
<dbReference type="PANTHER" id="PTHR11963">
    <property type="entry name" value="LEUCINE AMINOPEPTIDASE-RELATED"/>
    <property type="match status" value="1"/>
</dbReference>
<dbReference type="PANTHER" id="PTHR11963:SF23">
    <property type="entry name" value="CYTOSOL AMINOPEPTIDASE"/>
    <property type="match status" value="1"/>
</dbReference>
<feature type="binding site" evidence="8">
    <location>
        <position position="319"/>
    </location>
    <ligand>
        <name>Mn(2+)</name>
        <dbReference type="ChEBI" id="CHEBI:29035"/>
        <label>1</label>
    </ligand>
</feature>
<protein>
    <recommendedName>
        <fullName evidence="8">Probable cytosol aminopeptidase</fullName>
        <ecNumber evidence="8">3.4.11.1</ecNumber>
    </recommendedName>
    <alternativeName>
        <fullName evidence="8">Leucine aminopeptidase</fullName>
        <shortName evidence="8">LAP</shortName>
        <ecNumber evidence="8">3.4.11.10</ecNumber>
    </alternativeName>
    <alternativeName>
        <fullName evidence="8">Leucyl aminopeptidase</fullName>
    </alternativeName>
</protein>
<dbReference type="SUPFAM" id="SSF53187">
    <property type="entry name" value="Zn-dependent exopeptidases"/>
    <property type="match status" value="1"/>
</dbReference>
<dbReference type="EC" id="3.4.11.1" evidence="8"/>
<feature type="binding site" evidence="8">
    <location>
        <position position="314"/>
    </location>
    <ligand>
        <name>Mn(2+)</name>
        <dbReference type="ChEBI" id="CHEBI:29035"/>
        <label>2</label>
    </ligand>
</feature>
<keyword evidence="11" id="KW-1185">Reference proteome</keyword>
<evidence type="ECO:0000256" key="2">
    <source>
        <dbReference type="ARBA" id="ARBA00000967"/>
    </source>
</evidence>
<dbReference type="Gene3D" id="3.40.630.10">
    <property type="entry name" value="Zn peptidases"/>
    <property type="match status" value="1"/>
</dbReference>
<feature type="binding site" evidence="8">
    <location>
        <position position="398"/>
    </location>
    <ligand>
        <name>Mn(2+)</name>
        <dbReference type="ChEBI" id="CHEBI:29035"/>
        <label>2</label>
    </ligand>
</feature>
<evidence type="ECO:0000256" key="4">
    <source>
        <dbReference type="ARBA" id="ARBA00022438"/>
    </source>
</evidence>
<evidence type="ECO:0000313" key="11">
    <source>
        <dbReference type="Proteomes" id="UP000382040"/>
    </source>
</evidence>
<dbReference type="PRINTS" id="PR00481">
    <property type="entry name" value="LAMNOPPTDASE"/>
</dbReference>
<dbReference type="EMBL" id="CABPST010000001">
    <property type="protein sequence ID" value="VVE86860.1"/>
    <property type="molecule type" value="Genomic_DNA"/>
</dbReference>
<dbReference type="HAMAP" id="MF_00181">
    <property type="entry name" value="Cytosol_peptidase_M17"/>
    <property type="match status" value="1"/>
</dbReference>
<evidence type="ECO:0000259" key="9">
    <source>
        <dbReference type="PROSITE" id="PS00631"/>
    </source>
</evidence>
<comment type="function">
    <text evidence="8">Presumably involved in the processing and regular turnover of intracellular proteins. Catalyzes the removal of unsubstituted N-terminal amino acids from various peptides.</text>
</comment>
<dbReference type="PROSITE" id="PS00631">
    <property type="entry name" value="CYTOSOL_AP"/>
    <property type="match status" value="1"/>
</dbReference>
<accession>A0A5E5BRD9</accession>
<comment type="subcellular location">
    <subcellularLocation>
        <location evidence="8">Cytoplasm</location>
    </subcellularLocation>
</comment>
<comment type="cofactor">
    <cofactor evidence="8">
        <name>Mn(2+)</name>
        <dbReference type="ChEBI" id="CHEBI:29035"/>
    </cofactor>
    <text evidence="8">Binds 2 manganese ions per subunit.</text>
</comment>
<dbReference type="AlphaFoldDB" id="A0A5E5BRD9"/>
<keyword evidence="4 8" id="KW-0031">Aminopeptidase</keyword>
<dbReference type="Gene3D" id="3.40.220.10">
    <property type="entry name" value="Leucine Aminopeptidase, subunit E, domain 1"/>
    <property type="match status" value="1"/>
</dbReference>
<evidence type="ECO:0000256" key="5">
    <source>
        <dbReference type="ARBA" id="ARBA00022670"/>
    </source>
</evidence>
<feature type="binding site" evidence="8">
    <location>
        <position position="396"/>
    </location>
    <ligand>
        <name>Mn(2+)</name>
        <dbReference type="ChEBI" id="CHEBI:29035"/>
        <label>1</label>
    </ligand>
</feature>
<gene>
    <name evidence="8" type="primary">pepA</name>
    <name evidence="10" type="ORF">PBR20603_00783</name>
</gene>
<dbReference type="NCBIfam" id="NF002074">
    <property type="entry name" value="PRK00913.1-4"/>
    <property type="match status" value="1"/>
</dbReference>
<feature type="binding site" evidence="8">
    <location>
        <position position="337"/>
    </location>
    <ligand>
        <name>Mn(2+)</name>
        <dbReference type="ChEBI" id="CHEBI:29035"/>
        <label>2</label>
    </ligand>
</feature>
<proteinExistence type="inferred from homology"/>
<reference evidence="10 11" key="1">
    <citation type="submission" date="2019-08" db="EMBL/GenBank/DDBJ databases">
        <authorList>
            <person name="Peeters C."/>
        </authorList>
    </citation>
    <scope>NUCLEOTIDE SEQUENCE [LARGE SCALE GENOMIC DNA]</scope>
    <source>
        <strain evidence="10 11">LMG 20603</strain>
    </source>
</reference>
<evidence type="ECO:0000256" key="8">
    <source>
        <dbReference type="HAMAP-Rule" id="MF_00181"/>
    </source>
</evidence>